<dbReference type="GeneID" id="4909573"/>
<dbReference type="eggNOG" id="arCOG05479">
    <property type="taxonomic scope" value="Archaea"/>
</dbReference>
<keyword evidence="2" id="KW-1185">Reference proteome</keyword>
<gene>
    <name evidence="1" type="ordered locus">Pcal_0659</name>
</gene>
<dbReference type="EMBL" id="CP000561">
    <property type="protein sequence ID" value="ABO08085.1"/>
    <property type="molecule type" value="Genomic_DNA"/>
</dbReference>
<evidence type="ECO:0000313" key="1">
    <source>
        <dbReference type="EMBL" id="ABO08085.1"/>
    </source>
</evidence>
<name>A3MTW8_PYRCJ</name>
<dbReference type="Proteomes" id="UP000001431">
    <property type="component" value="Chromosome"/>
</dbReference>
<dbReference type="OrthoDB" id="27839at2157"/>
<sequence length="233" mass="25854">MWWLFFTVAVLVLLFIAGVLAVLEAAYKGALEAYRLAKFALDQWTSLTAELNRGLCIAAEDKAAEAVKRLDIETYRSLGKLFQGAVERVREASLLKRLNATWGFQGDVFYYTLRFRNKTYEGKVDWLRPSALIDAVNSIKSTSFDLSAASVSDHLRPLVPNNARLTGVVEGVLTGNGTYTGVLKGYYTLTDKTPLKCTSGYISVDFTAEHYATLTINSTAPSVYVYEAVYIDK</sequence>
<evidence type="ECO:0000313" key="2">
    <source>
        <dbReference type="Proteomes" id="UP000001431"/>
    </source>
</evidence>
<dbReference type="RefSeq" id="WP_011849343.1">
    <property type="nucleotide sequence ID" value="NC_009073.1"/>
</dbReference>
<dbReference type="HOGENOM" id="CLU_1187818_0_0_2"/>
<organism evidence="1 2">
    <name type="scientific">Pyrobaculum calidifontis (strain DSM 21063 / JCM 11548 / VA1)</name>
    <dbReference type="NCBI Taxonomy" id="410359"/>
    <lineage>
        <taxon>Archaea</taxon>
        <taxon>Thermoproteota</taxon>
        <taxon>Thermoprotei</taxon>
        <taxon>Thermoproteales</taxon>
        <taxon>Thermoproteaceae</taxon>
        <taxon>Pyrobaculum</taxon>
    </lineage>
</organism>
<proteinExistence type="predicted"/>
<accession>A3MTW8</accession>
<reference evidence="1" key="1">
    <citation type="submission" date="2007-02" db="EMBL/GenBank/DDBJ databases">
        <title>Complete sequence of Pyrobaculum calidifontis JCM 11548.</title>
        <authorList>
            <consortium name="US DOE Joint Genome Institute"/>
            <person name="Copeland A."/>
            <person name="Lucas S."/>
            <person name="Lapidus A."/>
            <person name="Barry K."/>
            <person name="Glavina del Rio T."/>
            <person name="Dalin E."/>
            <person name="Tice H."/>
            <person name="Pitluck S."/>
            <person name="Chain P."/>
            <person name="Malfatti S."/>
            <person name="Shin M."/>
            <person name="Vergez L."/>
            <person name="Schmutz J."/>
            <person name="Larimer F."/>
            <person name="Land M."/>
            <person name="Hauser L."/>
            <person name="Kyrpides N."/>
            <person name="Mikhailova N."/>
            <person name="Cozen A.E."/>
            <person name="Fitz-Gibbon S.T."/>
            <person name="House C.H."/>
            <person name="Saltikov C."/>
            <person name="Lowe T.M."/>
            <person name="Richardson P."/>
        </authorList>
    </citation>
    <scope>NUCLEOTIDE SEQUENCE [LARGE SCALE GENOMIC DNA]</scope>
    <source>
        <strain evidence="1">JCM 11548</strain>
    </source>
</reference>
<dbReference type="AlphaFoldDB" id="A3MTW8"/>
<protein>
    <submittedName>
        <fullName evidence="1">Uncharacterized protein</fullName>
    </submittedName>
</protein>
<dbReference type="KEGG" id="pcl:Pcal_0659"/>